<dbReference type="EMBL" id="JBDFQZ010000007">
    <property type="protein sequence ID" value="KAK9706579.1"/>
    <property type="molecule type" value="Genomic_DNA"/>
</dbReference>
<protein>
    <recommendedName>
        <fullName evidence="2">Retrotransposon Copia-like N-terminal domain-containing protein</fullName>
    </recommendedName>
</protein>
<evidence type="ECO:0000256" key="1">
    <source>
        <dbReference type="SAM" id="MobiDB-lite"/>
    </source>
</evidence>
<gene>
    <name evidence="3" type="ORF">RND81_07G136400</name>
</gene>
<accession>A0AAW1JR38</accession>
<evidence type="ECO:0000313" key="3">
    <source>
        <dbReference type="EMBL" id="KAK9706579.1"/>
    </source>
</evidence>
<proteinExistence type="predicted"/>
<comment type="caution">
    <text evidence="3">The sequence shown here is derived from an EMBL/GenBank/DDBJ whole genome shotgun (WGS) entry which is preliminary data.</text>
</comment>
<reference evidence="3" key="1">
    <citation type="submission" date="2024-03" db="EMBL/GenBank/DDBJ databases">
        <title>WGS assembly of Saponaria officinalis var. Norfolk2.</title>
        <authorList>
            <person name="Jenkins J."/>
            <person name="Shu S."/>
            <person name="Grimwood J."/>
            <person name="Barry K."/>
            <person name="Goodstein D."/>
            <person name="Schmutz J."/>
            <person name="Leebens-Mack J."/>
            <person name="Osbourn A."/>
        </authorList>
    </citation>
    <scope>NUCLEOTIDE SEQUENCE [LARGE SCALE GENOMIC DNA]</scope>
    <source>
        <strain evidence="3">JIC</strain>
    </source>
</reference>
<sequence>MFDDPLYLSTSDQPLLQLVAHQFNGDNFVHWKRDVYFALVSKNKEGFVDGTCKWILNSLEKGIRESLKYVSSSKELWTEIIDRYGQANTLEIYQLKISSITQENSSLVDYYSRLKRTWETIDTLDLLPLCEVNAKLIQFLMGLSDDYESVKTRVLTLEPLPPLNKAFALLQKIEKQKQLHVQTEILSDASAFNSFKGTDNTSWKKPRKQCHYCHHFGHIKSECFKLKECGHCGRKGHAHENCFSLRGGSARGVRGRGRASPSTGARFGTGSGNYKREAHHADVLPTADSDLCIDDDHLIDPLTDISSSRAQCSLQVQHN</sequence>
<dbReference type="PANTHER" id="PTHR34222:SF99">
    <property type="entry name" value="PROTEIN, PUTATIVE-RELATED"/>
    <property type="match status" value="1"/>
</dbReference>
<dbReference type="PANTHER" id="PTHR34222">
    <property type="entry name" value="GAG_PRE-INTEGRS DOMAIN-CONTAINING PROTEIN"/>
    <property type="match status" value="1"/>
</dbReference>
<feature type="domain" description="Retrotransposon Copia-like N-terminal" evidence="2">
    <location>
        <begin position="11"/>
        <end position="53"/>
    </location>
</feature>
<evidence type="ECO:0000313" key="4">
    <source>
        <dbReference type="Proteomes" id="UP001443914"/>
    </source>
</evidence>
<evidence type="ECO:0000259" key="2">
    <source>
        <dbReference type="Pfam" id="PF14244"/>
    </source>
</evidence>
<keyword evidence="4" id="KW-1185">Reference proteome</keyword>
<dbReference type="Pfam" id="PF14244">
    <property type="entry name" value="Retrotran_gag_3"/>
    <property type="match status" value="1"/>
</dbReference>
<dbReference type="InterPro" id="IPR029472">
    <property type="entry name" value="Copia-like_N"/>
</dbReference>
<dbReference type="AlphaFoldDB" id="A0AAW1JR38"/>
<feature type="region of interest" description="Disordered" evidence="1">
    <location>
        <begin position="253"/>
        <end position="273"/>
    </location>
</feature>
<dbReference type="Proteomes" id="UP001443914">
    <property type="component" value="Unassembled WGS sequence"/>
</dbReference>
<name>A0AAW1JR38_SAPOF</name>
<organism evidence="3 4">
    <name type="scientific">Saponaria officinalis</name>
    <name type="common">Common soapwort</name>
    <name type="synonym">Lychnis saponaria</name>
    <dbReference type="NCBI Taxonomy" id="3572"/>
    <lineage>
        <taxon>Eukaryota</taxon>
        <taxon>Viridiplantae</taxon>
        <taxon>Streptophyta</taxon>
        <taxon>Embryophyta</taxon>
        <taxon>Tracheophyta</taxon>
        <taxon>Spermatophyta</taxon>
        <taxon>Magnoliopsida</taxon>
        <taxon>eudicotyledons</taxon>
        <taxon>Gunneridae</taxon>
        <taxon>Pentapetalae</taxon>
        <taxon>Caryophyllales</taxon>
        <taxon>Caryophyllaceae</taxon>
        <taxon>Caryophylleae</taxon>
        <taxon>Saponaria</taxon>
    </lineage>
</organism>